<evidence type="ECO:0000313" key="6">
    <source>
        <dbReference type="EMBL" id="OJJ62943.1"/>
    </source>
</evidence>
<evidence type="ECO:0000259" key="3">
    <source>
        <dbReference type="Pfam" id="PF01048"/>
    </source>
</evidence>
<dbReference type="Proteomes" id="UP000184356">
    <property type="component" value="Unassembled WGS sequence"/>
</dbReference>
<dbReference type="PANTHER" id="PTHR46082:SF11">
    <property type="entry name" value="AAA+ ATPASE DOMAIN-CONTAINING PROTEIN-RELATED"/>
    <property type="match status" value="1"/>
</dbReference>
<dbReference type="PANTHER" id="PTHR46082">
    <property type="entry name" value="ATP/GTP-BINDING PROTEIN-RELATED"/>
    <property type="match status" value="1"/>
</dbReference>
<dbReference type="InterPro" id="IPR054471">
    <property type="entry name" value="GPIID_WHD"/>
</dbReference>
<dbReference type="EMBL" id="KV878583">
    <property type="protein sequence ID" value="OJJ62943.1"/>
    <property type="molecule type" value="Genomic_DNA"/>
</dbReference>
<proteinExistence type="predicted"/>
<dbReference type="InterPro" id="IPR002110">
    <property type="entry name" value="Ankyrin_rpt"/>
</dbReference>
<dbReference type="STRING" id="1036612.A0A1L9TUI7"/>
<dbReference type="Gene3D" id="3.40.50.300">
    <property type="entry name" value="P-loop containing nucleotide triphosphate hydrolases"/>
    <property type="match status" value="1"/>
</dbReference>
<dbReference type="AlphaFoldDB" id="A0A1L9TUI7"/>
<dbReference type="RefSeq" id="XP_040706749.1">
    <property type="nucleotide sequence ID" value="XM_040846318.1"/>
</dbReference>
<organism evidence="6 7">
    <name type="scientific">Aspergillus sydowii CBS 593.65</name>
    <dbReference type="NCBI Taxonomy" id="1036612"/>
    <lineage>
        <taxon>Eukaryota</taxon>
        <taxon>Fungi</taxon>
        <taxon>Dikarya</taxon>
        <taxon>Ascomycota</taxon>
        <taxon>Pezizomycotina</taxon>
        <taxon>Eurotiomycetes</taxon>
        <taxon>Eurotiomycetidae</taxon>
        <taxon>Eurotiales</taxon>
        <taxon>Aspergillaceae</taxon>
        <taxon>Aspergillus</taxon>
        <taxon>Aspergillus subgen. Nidulantes</taxon>
    </lineage>
</organism>
<dbReference type="GO" id="GO:0003824">
    <property type="term" value="F:catalytic activity"/>
    <property type="evidence" value="ECO:0007669"/>
    <property type="project" value="InterPro"/>
</dbReference>
<dbReference type="PROSITE" id="PS50297">
    <property type="entry name" value="ANK_REP_REGION"/>
    <property type="match status" value="1"/>
</dbReference>
<dbReference type="InterPro" id="IPR000845">
    <property type="entry name" value="Nucleoside_phosphorylase_d"/>
</dbReference>
<evidence type="ECO:0000259" key="5">
    <source>
        <dbReference type="Pfam" id="PF24883"/>
    </source>
</evidence>
<dbReference type="Gene3D" id="3.40.50.1580">
    <property type="entry name" value="Nucleoside phosphorylase domain"/>
    <property type="match status" value="1"/>
</dbReference>
<dbReference type="GeneID" id="63762391"/>
<dbReference type="GO" id="GO:0009116">
    <property type="term" value="P:nucleoside metabolic process"/>
    <property type="evidence" value="ECO:0007669"/>
    <property type="project" value="InterPro"/>
</dbReference>
<dbReference type="SMART" id="SM00248">
    <property type="entry name" value="ANK"/>
    <property type="match status" value="2"/>
</dbReference>
<accession>A0A1L9TUI7</accession>
<dbReference type="Pfam" id="PF12796">
    <property type="entry name" value="Ank_2"/>
    <property type="match status" value="1"/>
</dbReference>
<gene>
    <name evidence="6" type="ORF">ASPSYDRAFT_41651</name>
</gene>
<dbReference type="Pfam" id="PF01048">
    <property type="entry name" value="PNP_UDP_1"/>
    <property type="match status" value="1"/>
</dbReference>
<evidence type="ECO:0000256" key="1">
    <source>
        <dbReference type="ARBA" id="ARBA00022737"/>
    </source>
</evidence>
<sequence length="958" mass="106418">MSDPKKYSVGWICALRVEFVAAQTFLDEVHDGPAFVQPHDPNSYKLGSIGVHNVVIATLPNGEYGTACAAQVAANMLNSFPNVRVGLMVGIGGGAPSDKNDIRLGDIVVGVPRDGERGVFQYDFGKTVQGRKFEVTALLDQPSSVLRGAVAAIQAKHTIAPHRIHEHVDAALESNPRLVREFARPSLESDRLYKPDVIYDPAAQFHASTLVKRKPRQPHEDNPAIHYGTIASANRLMKDATVRDSLIAEKNVLCFEMEAAGLMNQLQCLVIRGICDYSDSHKNDVWQGYAAMVAAVYARELLDEVHPSSVEVQRTLQDLAREEAEELKRDISSLKTTRDMNQIENTLNWLASNDQLVQQERFFNMRHKGTGSLFLTSTDFQKWTTGRGQVMFCPGAPGVGKTIMTSAVVDHLINSQRNAAVAVIYLSYVNQQEQSLRCLMAALLRQVAYSNARVHESVQEMFDEKLTVPEPGEQRLEAALVSVLIGRGSAFFVVDALDECQNPKVRNDLVTTLLRIQSQVGANIFLTSRPNQGISQLLRDCPHFIKELRGSLDDLAMYLSHELSRVCPWEDAGSIILDRAKMDIIGAANGIFLIAQLYLNALHSANISTTPEFTDALKQLRASPGTSHTPRSILFEDIYSKTVTRLKRQRNDLGMRALMWVACSKRPLFISELQQALAVQIIKEDTAPALKKLPMVPMKTILSACLGLITVNPSADRIVFAHKTAHEYFSTSREECFRNADGEITRTCLLMLMLYTPSAFLSLSNNAGPWRDMKQLQESHPFYAYAASNWGNHARKTDSHRELIMNFLEQGNEVNATDHVLLSSGEGPNSTNSYRVGHPLRAIHLVAFFGLEDIFTRLVKTHPSQKKLLFPSWALAKELNCVATVRSHTPLHYAIKGGHLGIVKLLLESGADANKANDVEGTPCQLALYEGQLDIYRLLEKYGGRRAMMEVVISHMEN</sequence>
<keyword evidence="7" id="KW-1185">Reference proteome</keyword>
<dbReference type="VEuPathDB" id="FungiDB:ASPSYDRAFT_41651"/>
<feature type="repeat" description="ANK" evidence="2">
    <location>
        <begin position="886"/>
        <end position="918"/>
    </location>
</feature>
<feature type="domain" description="GPI inositol-deacylase winged helix" evidence="4">
    <location>
        <begin position="653"/>
        <end position="730"/>
    </location>
</feature>
<dbReference type="SUPFAM" id="SSF53167">
    <property type="entry name" value="Purine and uridine phosphorylases"/>
    <property type="match status" value="1"/>
</dbReference>
<dbReference type="InterPro" id="IPR036770">
    <property type="entry name" value="Ankyrin_rpt-contain_sf"/>
</dbReference>
<feature type="domain" description="Nucleoside phosphorylase" evidence="3">
    <location>
        <begin position="29"/>
        <end position="280"/>
    </location>
</feature>
<name>A0A1L9TUI7_9EURO</name>
<dbReference type="Pfam" id="PF22939">
    <property type="entry name" value="WHD_GPIID"/>
    <property type="match status" value="1"/>
</dbReference>
<dbReference type="SUPFAM" id="SSF48403">
    <property type="entry name" value="Ankyrin repeat"/>
    <property type="match status" value="1"/>
</dbReference>
<evidence type="ECO:0000259" key="4">
    <source>
        <dbReference type="Pfam" id="PF22939"/>
    </source>
</evidence>
<dbReference type="PROSITE" id="PS50088">
    <property type="entry name" value="ANK_REPEAT"/>
    <property type="match status" value="1"/>
</dbReference>
<feature type="domain" description="Nephrocystin 3-like N-terminal" evidence="5">
    <location>
        <begin position="369"/>
        <end position="529"/>
    </location>
</feature>
<keyword evidence="1" id="KW-0677">Repeat</keyword>
<keyword evidence="2" id="KW-0040">ANK repeat</keyword>
<dbReference type="InterPro" id="IPR053137">
    <property type="entry name" value="NLR-like"/>
</dbReference>
<dbReference type="Gene3D" id="1.25.40.20">
    <property type="entry name" value="Ankyrin repeat-containing domain"/>
    <property type="match status" value="1"/>
</dbReference>
<reference evidence="7" key="1">
    <citation type="journal article" date="2017" name="Genome Biol.">
        <title>Comparative genomics reveals high biological diversity and specific adaptations in the industrially and medically important fungal genus Aspergillus.</title>
        <authorList>
            <person name="de Vries R.P."/>
            <person name="Riley R."/>
            <person name="Wiebenga A."/>
            <person name="Aguilar-Osorio G."/>
            <person name="Amillis S."/>
            <person name="Uchima C.A."/>
            <person name="Anderluh G."/>
            <person name="Asadollahi M."/>
            <person name="Askin M."/>
            <person name="Barry K."/>
            <person name="Battaglia E."/>
            <person name="Bayram O."/>
            <person name="Benocci T."/>
            <person name="Braus-Stromeyer S.A."/>
            <person name="Caldana C."/>
            <person name="Canovas D."/>
            <person name="Cerqueira G.C."/>
            <person name="Chen F."/>
            <person name="Chen W."/>
            <person name="Choi C."/>
            <person name="Clum A."/>
            <person name="Dos Santos R.A."/>
            <person name="Damasio A.R."/>
            <person name="Diallinas G."/>
            <person name="Emri T."/>
            <person name="Fekete E."/>
            <person name="Flipphi M."/>
            <person name="Freyberg S."/>
            <person name="Gallo A."/>
            <person name="Gournas C."/>
            <person name="Habgood R."/>
            <person name="Hainaut M."/>
            <person name="Harispe M.L."/>
            <person name="Henrissat B."/>
            <person name="Hilden K.S."/>
            <person name="Hope R."/>
            <person name="Hossain A."/>
            <person name="Karabika E."/>
            <person name="Karaffa L."/>
            <person name="Karanyi Z."/>
            <person name="Krasevec N."/>
            <person name="Kuo A."/>
            <person name="Kusch H."/>
            <person name="LaButti K."/>
            <person name="Lagendijk E.L."/>
            <person name="Lapidus A."/>
            <person name="Levasseur A."/>
            <person name="Lindquist E."/>
            <person name="Lipzen A."/>
            <person name="Logrieco A.F."/>
            <person name="MacCabe A."/>
            <person name="Maekelae M.R."/>
            <person name="Malavazi I."/>
            <person name="Melin P."/>
            <person name="Meyer V."/>
            <person name="Mielnichuk N."/>
            <person name="Miskei M."/>
            <person name="Molnar A.P."/>
            <person name="Mule G."/>
            <person name="Ngan C.Y."/>
            <person name="Orejas M."/>
            <person name="Orosz E."/>
            <person name="Ouedraogo J.P."/>
            <person name="Overkamp K.M."/>
            <person name="Park H.-S."/>
            <person name="Perrone G."/>
            <person name="Piumi F."/>
            <person name="Punt P.J."/>
            <person name="Ram A.F."/>
            <person name="Ramon A."/>
            <person name="Rauscher S."/>
            <person name="Record E."/>
            <person name="Riano-Pachon D.M."/>
            <person name="Robert V."/>
            <person name="Roehrig J."/>
            <person name="Ruller R."/>
            <person name="Salamov A."/>
            <person name="Salih N.S."/>
            <person name="Samson R.A."/>
            <person name="Sandor E."/>
            <person name="Sanguinetti M."/>
            <person name="Schuetze T."/>
            <person name="Sepcic K."/>
            <person name="Shelest E."/>
            <person name="Sherlock G."/>
            <person name="Sophianopoulou V."/>
            <person name="Squina F.M."/>
            <person name="Sun H."/>
            <person name="Susca A."/>
            <person name="Todd R.B."/>
            <person name="Tsang A."/>
            <person name="Unkles S.E."/>
            <person name="van de Wiele N."/>
            <person name="van Rossen-Uffink D."/>
            <person name="Oliveira J.V."/>
            <person name="Vesth T.C."/>
            <person name="Visser J."/>
            <person name="Yu J.-H."/>
            <person name="Zhou M."/>
            <person name="Andersen M.R."/>
            <person name="Archer D.B."/>
            <person name="Baker S.E."/>
            <person name="Benoit I."/>
            <person name="Brakhage A.A."/>
            <person name="Braus G.H."/>
            <person name="Fischer R."/>
            <person name="Frisvad J.C."/>
            <person name="Goldman G.H."/>
            <person name="Houbraken J."/>
            <person name="Oakley B."/>
            <person name="Pocsi I."/>
            <person name="Scazzocchio C."/>
            <person name="Seiboth B."/>
            <person name="vanKuyk P.A."/>
            <person name="Wortman J."/>
            <person name="Dyer P.S."/>
            <person name="Grigoriev I.V."/>
        </authorList>
    </citation>
    <scope>NUCLEOTIDE SEQUENCE [LARGE SCALE GENOMIC DNA]</scope>
    <source>
        <strain evidence="7">CBS 593.65</strain>
    </source>
</reference>
<evidence type="ECO:0000256" key="2">
    <source>
        <dbReference type="PROSITE-ProRule" id="PRU00023"/>
    </source>
</evidence>
<dbReference type="InterPro" id="IPR035994">
    <property type="entry name" value="Nucleoside_phosphorylase_sf"/>
</dbReference>
<dbReference type="Pfam" id="PF24883">
    <property type="entry name" value="NPHP3_N"/>
    <property type="match status" value="1"/>
</dbReference>
<dbReference type="InterPro" id="IPR027417">
    <property type="entry name" value="P-loop_NTPase"/>
</dbReference>
<protein>
    <submittedName>
        <fullName evidence="6">Uncharacterized protein</fullName>
    </submittedName>
</protein>
<dbReference type="OrthoDB" id="1577640at2759"/>
<evidence type="ECO:0000313" key="7">
    <source>
        <dbReference type="Proteomes" id="UP000184356"/>
    </source>
</evidence>
<dbReference type="InterPro" id="IPR056884">
    <property type="entry name" value="NPHP3-like_N"/>
</dbReference>